<evidence type="ECO:0000313" key="2">
    <source>
        <dbReference type="EMBL" id="GAC75222.1"/>
    </source>
</evidence>
<dbReference type="InterPro" id="IPR011990">
    <property type="entry name" value="TPR-like_helical_dom_sf"/>
</dbReference>
<dbReference type="EMBL" id="DF196780">
    <property type="protein sequence ID" value="GAC75222.1"/>
    <property type="molecule type" value="Genomic_DNA"/>
</dbReference>
<dbReference type="OrthoDB" id="2524554at2759"/>
<dbReference type="Gene3D" id="1.25.40.10">
    <property type="entry name" value="Tetratricopeptide repeat domain"/>
    <property type="match status" value="1"/>
</dbReference>
<reference evidence="3" key="1">
    <citation type="journal article" date="2013" name="Genome Announc.">
        <title>Genome sequence of the basidiomycetous yeast Pseudozyma antarctica T-34, a producer of the glycolipid biosurfactants mannosylerythritol lipids.</title>
        <authorList>
            <person name="Morita T."/>
            <person name="Koike H."/>
            <person name="Koyama Y."/>
            <person name="Hagiwara H."/>
            <person name="Ito E."/>
            <person name="Fukuoka T."/>
            <person name="Imura T."/>
            <person name="Machida M."/>
            <person name="Kitamoto D."/>
        </authorList>
    </citation>
    <scope>NUCLEOTIDE SEQUENCE [LARGE SCALE GENOMIC DNA]</scope>
    <source>
        <strain evidence="3">T-34</strain>
    </source>
</reference>
<dbReference type="Proteomes" id="UP000011976">
    <property type="component" value="Unassembled WGS sequence"/>
</dbReference>
<feature type="region of interest" description="Disordered" evidence="1">
    <location>
        <begin position="334"/>
        <end position="378"/>
    </location>
</feature>
<protein>
    <submittedName>
        <fullName evidence="2">Uncharacterized protein</fullName>
    </submittedName>
</protein>
<proteinExistence type="predicted"/>
<gene>
    <name evidence="2" type="ORF">PANT_14d00093</name>
</gene>
<evidence type="ECO:0000313" key="3">
    <source>
        <dbReference type="Proteomes" id="UP000011976"/>
    </source>
</evidence>
<name>M9MGH4_PSEA3</name>
<dbReference type="AlphaFoldDB" id="M9MGH4"/>
<evidence type="ECO:0000256" key="1">
    <source>
        <dbReference type="SAM" id="MobiDB-lite"/>
    </source>
</evidence>
<organism evidence="2 3">
    <name type="scientific">Pseudozyma antarctica (strain T-34)</name>
    <name type="common">Yeast</name>
    <name type="synonym">Candida antarctica</name>
    <dbReference type="NCBI Taxonomy" id="1151754"/>
    <lineage>
        <taxon>Eukaryota</taxon>
        <taxon>Fungi</taxon>
        <taxon>Dikarya</taxon>
        <taxon>Basidiomycota</taxon>
        <taxon>Ustilaginomycotina</taxon>
        <taxon>Ustilaginomycetes</taxon>
        <taxon>Ustilaginales</taxon>
        <taxon>Ustilaginaceae</taxon>
        <taxon>Moesziomyces</taxon>
    </lineage>
</organism>
<sequence length="554" mass="58254">MKPVLARVAAASRASRASRVSCASTSAAPRAVHLTRTAHILDLAKTAPAGPSFRRGYSTAPNQQQVLQSFGTPFAQFVYTLSRIARIITFSAVGVATIGLVSFEAAHQYVEHIAMPAEAASAPSNDEYGWNQLALEESWSGSPAHRGTDPRLGIKGRHAVRSAWMCVNWGGGIAPGVLFGGGAAGNAGLGRTAITSMASAKQLRVDDGMLLAMQYLNVAVKIAASKGIKLPETDAIRAGLVQPGQTLGNVDPLALALEAKLAAVKERQGSKGAMESAIGNYEKLYDIASLADHGDRSSRLVRLATKLGDLHSALGRNDDAQQWLQRAIAIAAAAGAHTPNSPTTAAPEAKDKPRSGLRGWFGSAPTPDSSTEAQPEPAPAAAAAGVVATPVLTRSLITALVASSAHYARSASGASLQSALQTQMSALQLSTAELERLASTPATRDAELHALWITHHQSILELHVAETMYAISKSGSLPRLLPFGKMDAKRQPIQWLVQADERATGVVAALSQEGELASRWKGERQVEAAAARVLRDAKRVKETANRSRTTLEAK</sequence>
<accession>M9MGH4</accession>